<dbReference type="PANTHER" id="PTHR33639:SF2">
    <property type="entry name" value="DUF393 DOMAIN-CONTAINING PROTEIN"/>
    <property type="match status" value="1"/>
</dbReference>
<dbReference type="AlphaFoldDB" id="A0A7S2PEW5"/>
<reference evidence="1" key="1">
    <citation type="submission" date="2021-01" db="EMBL/GenBank/DDBJ databases">
        <authorList>
            <person name="Corre E."/>
            <person name="Pelletier E."/>
            <person name="Niang G."/>
            <person name="Scheremetjew M."/>
            <person name="Finn R."/>
            <person name="Kale V."/>
            <person name="Holt S."/>
            <person name="Cochrane G."/>
            <person name="Meng A."/>
            <person name="Brown T."/>
            <person name="Cohen L."/>
        </authorList>
    </citation>
    <scope>NUCLEOTIDE SEQUENCE</scope>
    <source>
        <strain evidence="1">SM1012Den-03</strain>
    </source>
</reference>
<proteinExistence type="predicted"/>
<name>A0A7S2PEW5_9STRA</name>
<dbReference type="Pfam" id="PF04134">
    <property type="entry name" value="DCC1-like"/>
    <property type="match status" value="1"/>
</dbReference>
<evidence type="ECO:0000313" key="1">
    <source>
        <dbReference type="EMBL" id="CAD9595515.1"/>
    </source>
</evidence>
<accession>A0A7S2PEW5</accession>
<gene>
    <name evidence="1" type="ORF">SMAR0320_LOCUS8538</name>
</gene>
<dbReference type="EMBL" id="HBGZ01011953">
    <property type="protein sequence ID" value="CAD9595515.1"/>
    <property type="molecule type" value="Transcribed_RNA"/>
</dbReference>
<protein>
    <recommendedName>
        <fullName evidence="2">DUF393 domain-containing protein</fullName>
    </recommendedName>
</protein>
<dbReference type="InterPro" id="IPR052927">
    <property type="entry name" value="DCC_oxidoreductase"/>
</dbReference>
<organism evidence="1">
    <name type="scientific">Skeletonema marinoi</name>
    <dbReference type="NCBI Taxonomy" id="267567"/>
    <lineage>
        <taxon>Eukaryota</taxon>
        <taxon>Sar</taxon>
        <taxon>Stramenopiles</taxon>
        <taxon>Ochrophyta</taxon>
        <taxon>Bacillariophyta</taxon>
        <taxon>Coscinodiscophyceae</taxon>
        <taxon>Thalassiosirophycidae</taxon>
        <taxon>Thalassiosirales</taxon>
        <taxon>Skeletonemataceae</taxon>
        <taxon>Skeletonema</taxon>
        <taxon>Skeletonema marinoi-dohrnii complex</taxon>
    </lineage>
</organism>
<sequence length="391" mass="42199">MSVHHSNRNNIMRVTIAVATCFSLLISPTDAFASVKSSTASKQQFGPFHNNINSSSNKSTSSTSLSAASMALPTSAPVLLPTYTLFGLNIKKQTTAQKSKSTPLFSIPSIFNPSDSRPIILFDGKCNLCNAGVQLIMDNDRASSDPRGNLRVAALQSKVGQLLLSRLSSVDRAKVLGSTTNDEFKTIVVAGKQSTHFNSAACILIGRNLKGPLRYLALLASLIPSFIRDPVYKLLSRHRKRLFGESAECRLWDENYDMRFVDDGELTGVYRDPFADPNADVVEDSGGDGEDYNVDFSVGPNVNVGDSVKVISSKEKEPIVHTHVEGSGDGGVCSIGLVGKVVRVLEQRAYPRGNVVVKFDNVDCGGGDDDESSSSGLSFEAHFFPGQLRKE</sequence>
<dbReference type="GO" id="GO:0015035">
    <property type="term" value="F:protein-disulfide reductase activity"/>
    <property type="evidence" value="ECO:0007669"/>
    <property type="project" value="InterPro"/>
</dbReference>
<dbReference type="PANTHER" id="PTHR33639">
    <property type="entry name" value="THIOL-DISULFIDE OXIDOREDUCTASE DCC"/>
    <property type="match status" value="1"/>
</dbReference>
<dbReference type="InterPro" id="IPR007263">
    <property type="entry name" value="DCC1-like"/>
</dbReference>
<evidence type="ECO:0008006" key="2">
    <source>
        <dbReference type="Google" id="ProtNLM"/>
    </source>
</evidence>